<keyword evidence="4" id="KW-1185">Reference proteome</keyword>
<dbReference type="Proteomes" id="UP001215598">
    <property type="component" value="Unassembled WGS sequence"/>
</dbReference>
<organism evidence="3 4">
    <name type="scientific">Mycena metata</name>
    <dbReference type="NCBI Taxonomy" id="1033252"/>
    <lineage>
        <taxon>Eukaryota</taxon>
        <taxon>Fungi</taxon>
        <taxon>Dikarya</taxon>
        <taxon>Basidiomycota</taxon>
        <taxon>Agaricomycotina</taxon>
        <taxon>Agaricomycetes</taxon>
        <taxon>Agaricomycetidae</taxon>
        <taxon>Agaricales</taxon>
        <taxon>Marasmiineae</taxon>
        <taxon>Mycenaceae</taxon>
        <taxon>Mycena</taxon>
    </lineage>
</organism>
<dbReference type="AlphaFoldDB" id="A0AAD7NJ18"/>
<evidence type="ECO:0000313" key="3">
    <source>
        <dbReference type="EMBL" id="KAJ7762223.1"/>
    </source>
</evidence>
<sequence>MVAKSRHYLAGTFWLPRKPAWFALGRLNVKPTDLFLPDFFLWDPMSLLGGAAGIVCPDCNSHHLTRDGVVERPRRVVDVDACFWILGYTYACLRCPLSVLGSTGPQETTSSARSRISGPSDLAEWVVDSSIWHSSVMFSAWDGCRGGGRSFPNAAPPPIRRNSTPIFAHKSQADEPSGENI</sequence>
<name>A0AAD7NJ18_9AGAR</name>
<reference evidence="3" key="1">
    <citation type="submission" date="2023-03" db="EMBL/GenBank/DDBJ databases">
        <title>Massive genome expansion in bonnet fungi (Mycena s.s.) driven by repeated elements and novel gene families across ecological guilds.</title>
        <authorList>
            <consortium name="Lawrence Berkeley National Laboratory"/>
            <person name="Harder C.B."/>
            <person name="Miyauchi S."/>
            <person name="Viragh M."/>
            <person name="Kuo A."/>
            <person name="Thoen E."/>
            <person name="Andreopoulos B."/>
            <person name="Lu D."/>
            <person name="Skrede I."/>
            <person name="Drula E."/>
            <person name="Henrissat B."/>
            <person name="Morin E."/>
            <person name="Kohler A."/>
            <person name="Barry K."/>
            <person name="LaButti K."/>
            <person name="Morin E."/>
            <person name="Salamov A."/>
            <person name="Lipzen A."/>
            <person name="Mereny Z."/>
            <person name="Hegedus B."/>
            <person name="Baldrian P."/>
            <person name="Stursova M."/>
            <person name="Weitz H."/>
            <person name="Taylor A."/>
            <person name="Grigoriev I.V."/>
            <person name="Nagy L.G."/>
            <person name="Martin F."/>
            <person name="Kauserud H."/>
        </authorList>
    </citation>
    <scope>NUCLEOTIDE SEQUENCE</scope>
    <source>
        <strain evidence="3">CBHHK182m</strain>
    </source>
</reference>
<dbReference type="InterPro" id="IPR046616">
    <property type="entry name" value="DUF6729"/>
</dbReference>
<evidence type="ECO:0000256" key="1">
    <source>
        <dbReference type="SAM" id="MobiDB-lite"/>
    </source>
</evidence>
<protein>
    <recommendedName>
        <fullName evidence="2">DUF6729 domain-containing protein</fullName>
    </recommendedName>
</protein>
<comment type="caution">
    <text evidence="3">The sequence shown here is derived from an EMBL/GenBank/DDBJ whole genome shotgun (WGS) entry which is preliminary data.</text>
</comment>
<proteinExistence type="predicted"/>
<dbReference type="EMBL" id="JARKIB010000033">
    <property type="protein sequence ID" value="KAJ7762223.1"/>
    <property type="molecule type" value="Genomic_DNA"/>
</dbReference>
<evidence type="ECO:0000313" key="4">
    <source>
        <dbReference type="Proteomes" id="UP001215598"/>
    </source>
</evidence>
<accession>A0AAD7NJ18</accession>
<gene>
    <name evidence="3" type="ORF">B0H16DRAFT_1530095</name>
</gene>
<evidence type="ECO:0000259" key="2">
    <source>
        <dbReference type="Pfam" id="PF20499"/>
    </source>
</evidence>
<feature type="domain" description="DUF6729" evidence="2">
    <location>
        <begin position="30"/>
        <end position="101"/>
    </location>
</feature>
<dbReference type="Pfam" id="PF20499">
    <property type="entry name" value="DUF6729"/>
    <property type="match status" value="1"/>
</dbReference>
<feature type="region of interest" description="Disordered" evidence="1">
    <location>
        <begin position="152"/>
        <end position="181"/>
    </location>
</feature>